<dbReference type="GO" id="GO:0032259">
    <property type="term" value="P:methylation"/>
    <property type="evidence" value="ECO:0007669"/>
    <property type="project" value="UniProtKB-KW"/>
</dbReference>
<protein>
    <submittedName>
        <fullName evidence="2">SAM-dependent methyltransferase</fullName>
    </submittedName>
</protein>
<keyword evidence="2" id="KW-0808">Transferase</keyword>
<dbReference type="Proteomes" id="UP000263900">
    <property type="component" value="Chromosome"/>
</dbReference>
<feature type="domain" description="MnmC-like methyltransferase" evidence="1">
    <location>
        <begin position="148"/>
        <end position="222"/>
    </location>
</feature>
<dbReference type="KEGG" id="pseg:D3H65_24250"/>
<dbReference type="InterPro" id="IPR029063">
    <property type="entry name" value="SAM-dependent_MTases_sf"/>
</dbReference>
<dbReference type="GO" id="GO:0004808">
    <property type="term" value="F:tRNA (5-methylaminomethyl-2-thiouridylate)(34)-methyltransferase activity"/>
    <property type="evidence" value="ECO:0007669"/>
    <property type="project" value="InterPro"/>
</dbReference>
<dbReference type="Gene3D" id="3.40.50.150">
    <property type="entry name" value="Vaccinia Virus protein VP39"/>
    <property type="match status" value="1"/>
</dbReference>
<dbReference type="PANTHER" id="PTHR39963">
    <property type="entry name" value="SLL0983 PROTEIN"/>
    <property type="match status" value="1"/>
</dbReference>
<organism evidence="2 3">
    <name type="scientific">Paraflavitalea soli</name>
    <dbReference type="NCBI Taxonomy" id="2315862"/>
    <lineage>
        <taxon>Bacteria</taxon>
        <taxon>Pseudomonadati</taxon>
        <taxon>Bacteroidota</taxon>
        <taxon>Chitinophagia</taxon>
        <taxon>Chitinophagales</taxon>
        <taxon>Chitinophagaceae</taxon>
        <taxon>Paraflavitalea</taxon>
    </lineage>
</organism>
<dbReference type="SUPFAM" id="SSF53335">
    <property type="entry name" value="S-adenosyl-L-methionine-dependent methyltransferases"/>
    <property type="match status" value="1"/>
</dbReference>
<dbReference type="EMBL" id="CP032157">
    <property type="protein sequence ID" value="AXY76907.1"/>
    <property type="molecule type" value="Genomic_DNA"/>
</dbReference>
<dbReference type="OrthoDB" id="9786494at2"/>
<dbReference type="AlphaFoldDB" id="A0A3B7MSS1"/>
<dbReference type="GO" id="GO:0016645">
    <property type="term" value="F:oxidoreductase activity, acting on the CH-NH group of donors"/>
    <property type="evidence" value="ECO:0007669"/>
    <property type="project" value="InterPro"/>
</dbReference>
<reference evidence="2 3" key="1">
    <citation type="submission" date="2018-09" db="EMBL/GenBank/DDBJ databases">
        <title>Genome sequencing of strain 6GH32-13.</title>
        <authorList>
            <person name="Weon H.-Y."/>
            <person name="Heo J."/>
            <person name="Kwon S.-W."/>
        </authorList>
    </citation>
    <scope>NUCLEOTIDE SEQUENCE [LARGE SCALE GENOMIC DNA]</scope>
    <source>
        <strain evidence="2 3">5GH32-13</strain>
    </source>
</reference>
<gene>
    <name evidence="2" type="ORF">D3H65_24250</name>
</gene>
<dbReference type="RefSeq" id="WP_119052784.1">
    <property type="nucleotide sequence ID" value="NZ_CP032157.1"/>
</dbReference>
<dbReference type="Pfam" id="PF05430">
    <property type="entry name" value="Methyltransf_30"/>
    <property type="match status" value="1"/>
</dbReference>
<dbReference type="NCBIfam" id="NF033855">
    <property type="entry name" value="tRNA_MNMC2"/>
    <property type="match status" value="1"/>
</dbReference>
<evidence type="ECO:0000259" key="1">
    <source>
        <dbReference type="Pfam" id="PF05430"/>
    </source>
</evidence>
<dbReference type="InterPro" id="IPR047785">
    <property type="entry name" value="tRNA_MNMC2"/>
</dbReference>
<dbReference type="PANTHER" id="PTHR39963:SF1">
    <property type="entry name" value="MNMC-LIKE METHYLTRANSFERASE DOMAIN-CONTAINING PROTEIN"/>
    <property type="match status" value="1"/>
</dbReference>
<evidence type="ECO:0000313" key="3">
    <source>
        <dbReference type="Proteomes" id="UP000263900"/>
    </source>
</evidence>
<dbReference type="InterPro" id="IPR008471">
    <property type="entry name" value="MnmC-like_methylTransf"/>
</dbReference>
<keyword evidence="2" id="KW-0489">Methyltransferase</keyword>
<keyword evidence="3" id="KW-1185">Reference proteome</keyword>
<sequence length="229" mass="25633">MAEREIMITSDGSVTVAIPELNVTYHSKHGAIQESRHVFIEAGLRPLLHRQETLYIFEMGFGTGLNALLTLIEAEDHQQKIHYRSVEAYPLEAAMVARLNYCEQLQLPALKPLFGQLHTTPWDQPIPLTSWFTIQKDHTLLFNLSTSQPFNLIYYDAFAPGAQPELWTVEAFTHLFNLLTAGGILVTYCSKGDVRRAMVAAGFIVEKIPGPPGKREMVRAIKPTEGSAL</sequence>
<evidence type="ECO:0000313" key="2">
    <source>
        <dbReference type="EMBL" id="AXY76907.1"/>
    </source>
</evidence>
<proteinExistence type="predicted"/>
<name>A0A3B7MSS1_9BACT</name>
<accession>A0A3B7MSS1</accession>